<sequence length="285" mass="29255">MQLHRSPRLRRIAATSALSATILLAATACAPAGATAESLTTDNHIHKLVPSHDGQSLLVGTHNGLFSVNLASGDVEGPVGEHVIDLMGLSRADDGLLASGHPGTSGVQHLEGPNLGLIQSSDSGETWEAVSLEGVADFHALTYDSAADAVVGAHAGQILISEDMGASWREGAAADPYDLLATSEGLLMTSFAGLSVSTDTGESFQPVEGAPSLALLANAEDTVIGVDLNGTLWRSGPGLQWTPEGTTPGQIHALTPLPNGEVIVATESGLQRTSDLGQTWQPLIP</sequence>
<accession>A0AA87US38</accession>
<evidence type="ECO:0000313" key="2">
    <source>
        <dbReference type="EMBL" id="GEK80596.1"/>
    </source>
</evidence>
<dbReference type="SUPFAM" id="SSF110296">
    <property type="entry name" value="Oligoxyloglucan reducing end-specific cellobiohydrolase"/>
    <property type="match status" value="1"/>
</dbReference>
<comment type="caution">
    <text evidence="2">The sequence shown here is derived from an EMBL/GenBank/DDBJ whole genome shotgun (WGS) entry which is preliminary data.</text>
</comment>
<reference evidence="2 3" key="1">
    <citation type="submission" date="2019-07" db="EMBL/GenBank/DDBJ databases">
        <title>Whole genome shotgun sequence of Agrococcus baldri NBRC 103055.</title>
        <authorList>
            <person name="Hosoyama A."/>
            <person name="Uohara A."/>
            <person name="Ohji S."/>
            <person name="Ichikawa N."/>
        </authorList>
    </citation>
    <scope>NUCLEOTIDE SEQUENCE [LARGE SCALE GENOMIC DNA]</scope>
    <source>
        <strain evidence="2 3">NBRC 103055</strain>
    </source>
</reference>
<dbReference type="Proteomes" id="UP000321749">
    <property type="component" value="Unassembled WGS sequence"/>
</dbReference>
<dbReference type="Gene3D" id="2.130.10.10">
    <property type="entry name" value="YVTN repeat-like/Quinoprotein amine dehydrogenase"/>
    <property type="match status" value="1"/>
</dbReference>
<keyword evidence="1" id="KW-0732">Signal</keyword>
<evidence type="ECO:0008006" key="4">
    <source>
        <dbReference type="Google" id="ProtNLM"/>
    </source>
</evidence>
<dbReference type="EMBL" id="BJUU01000012">
    <property type="protein sequence ID" value="GEK80596.1"/>
    <property type="molecule type" value="Genomic_DNA"/>
</dbReference>
<dbReference type="RefSeq" id="WP_146795037.1">
    <property type="nucleotide sequence ID" value="NZ_BJUU01000012.1"/>
</dbReference>
<feature type="signal peptide" evidence="1">
    <location>
        <begin position="1"/>
        <end position="25"/>
    </location>
</feature>
<evidence type="ECO:0000313" key="3">
    <source>
        <dbReference type="Proteomes" id="UP000321749"/>
    </source>
</evidence>
<gene>
    <name evidence="2" type="ORF">ABA31_19470</name>
</gene>
<protein>
    <recommendedName>
        <fullName evidence="4">Exo-alpha-sialidase</fullName>
    </recommendedName>
</protein>
<name>A0AA87US38_9MICO</name>
<dbReference type="AlphaFoldDB" id="A0AA87US38"/>
<keyword evidence="3" id="KW-1185">Reference proteome</keyword>
<dbReference type="InterPro" id="IPR015943">
    <property type="entry name" value="WD40/YVTN_repeat-like_dom_sf"/>
</dbReference>
<proteinExistence type="predicted"/>
<evidence type="ECO:0000256" key="1">
    <source>
        <dbReference type="SAM" id="SignalP"/>
    </source>
</evidence>
<dbReference type="CDD" id="cd15482">
    <property type="entry name" value="Sialidase_non-viral"/>
    <property type="match status" value="1"/>
</dbReference>
<feature type="chain" id="PRO_5041691315" description="Exo-alpha-sialidase" evidence="1">
    <location>
        <begin position="26"/>
        <end position="285"/>
    </location>
</feature>
<dbReference type="PROSITE" id="PS51257">
    <property type="entry name" value="PROKAR_LIPOPROTEIN"/>
    <property type="match status" value="1"/>
</dbReference>
<organism evidence="2 3">
    <name type="scientific">Agrococcus baldri</name>
    <dbReference type="NCBI Taxonomy" id="153730"/>
    <lineage>
        <taxon>Bacteria</taxon>
        <taxon>Bacillati</taxon>
        <taxon>Actinomycetota</taxon>
        <taxon>Actinomycetes</taxon>
        <taxon>Micrococcales</taxon>
        <taxon>Microbacteriaceae</taxon>
        <taxon>Agrococcus</taxon>
    </lineage>
</organism>